<feature type="signal peptide" evidence="13">
    <location>
        <begin position="1"/>
        <end position="21"/>
    </location>
</feature>
<dbReference type="STRING" id="400682.A0A1X7TYV3"/>
<feature type="transmembrane region" description="Helical" evidence="12">
    <location>
        <begin position="99"/>
        <end position="122"/>
    </location>
</feature>
<dbReference type="Gene3D" id="1.20.1440.130">
    <property type="entry name" value="VKOR domain"/>
    <property type="match status" value="1"/>
</dbReference>
<reference evidence="16" key="1">
    <citation type="journal article" date="2010" name="Nature">
        <title>The Amphimedon queenslandica genome and the evolution of animal complexity.</title>
        <authorList>
            <person name="Srivastava M."/>
            <person name="Simakov O."/>
            <person name="Chapman J."/>
            <person name="Fahey B."/>
            <person name="Gauthier M.E."/>
            <person name="Mitros T."/>
            <person name="Richards G.S."/>
            <person name="Conaco C."/>
            <person name="Dacre M."/>
            <person name="Hellsten U."/>
            <person name="Larroux C."/>
            <person name="Putnam N.H."/>
            <person name="Stanke M."/>
            <person name="Adamska M."/>
            <person name="Darling A."/>
            <person name="Degnan S.M."/>
            <person name="Oakley T.H."/>
            <person name="Plachetzki D.C."/>
            <person name="Zhai Y."/>
            <person name="Adamski M."/>
            <person name="Calcino A."/>
            <person name="Cummins S.F."/>
            <person name="Goodstein D.M."/>
            <person name="Harris C."/>
            <person name="Jackson D.J."/>
            <person name="Leys S.P."/>
            <person name="Shu S."/>
            <person name="Woodcroft B.J."/>
            <person name="Vervoort M."/>
            <person name="Kosik K.S."/>
            <person name="Manning G."/>
            <person name="Degnan B.M."/>
            <person name="Rokhsar D.S."/>
        </authorList>
    </citation>
    <scope>NUCLEOTIDE SEQUENCE [LARGE SCALE GENOMIC DNA]</scope>
</reference>
<evidence type="ECO:0000256" key="4">
    <source>
        <dbReference type="ARBA" id="ARBA00022692"/>
    </source>
</evidence>
<evidence type="ECO:0000313" key="15">
    <source>
        <dbReference type="EnsemblMetazoa" id="Aqu2.1.20505_001"/>
    </source>
</evidence>
<keyword evidence="16" id="KW-1185">Reference proteome</keyword>
<evidence type="ECO:0000256" key="12">
    <source>
        <dbReference type="SAM" id="Phobius"/>
    </source>
</evidence>
<reference evidence="15" key="2">
    <citation type="submission" date="2017-05" db="UniProtKB">
        <authorList>
            <consortium name="EnsemblMetazoa"/>
        </authorList>
    </citation>
    <scope>IDENTIFICATION</scope>
</reference>
<keyword evidence="8" id="KW-0560">Oxidoreductase</keyword>
<evidence type="ECO:0000256" key="2">
    <source>
        <dbReference type="ARBA" id="ARBA00006214"/>
    </source>
</evidence>
<dbReference type="OrthoDB" id="17010at2759"/>
<organism evidence="15">
    <name type="scientific">Amphimedon queenslandica</name>
    <name type="common">Sponge</name>
    <dbReference type="NCBI Taxonomy" id="400682"/>
    <lineage>
        <taxon>Eukaryota</taxon>
        <taxon>Metazoa</taxon>
        <taxon>Porifera</taxon>
        <taxon>Demospongiae</taxon>
        <taxon>Heteroscleromorpha</taxon>
        <taxon>Haplosclerida</taxon>
        <taxon>Niphatidae</taxon>
        <taxon>Amphimedon</taxon>
    </lineage>
</organism>
<dbReference type="GO" id="GO:0048038">
    <property type="term" value="F:quinone binding"/>
    <property type="evidence" value="ECO:0007669"/>
    <property type="project" value="UniProtKB-KW"/>
</dbReference>
<feature type="transmembrane region" description="Helical" evidence="12">
    <location>
        <begin position="128"/>
        <end position="151"/>
    </location>
</feature>
<dbReference type="InterPro" id="IPR012932">
    <property type="entry name" value="VKOR"/>
</dbReference>
<dbReference type="AlphaFoldDB" id="A0A1X7TYV3"/>
<accession>A0A1X7TYV3</accession>
<evidence type="ECO:0000256" key="8">
    <source>
        <dbReference type="ARBA" id="ARBA00023002"/>
    </source>
</evidence>
<evidence type="ECO:0000256" key="1">
    <source>
        <dbReference type="ARBA" id="ARBA00004477"/>
    </source>
</evidence>
<dbReference type="SMART" id="SM00756">
    <property type="entry name" value="VKc"/>
    <property type="match status" value="1"/>
</dbReference>
<feature type="domain" description="Vitamin K epoxide reductase" evidence="14">
    <location>
        <begin position="2"/>
        <end position="150"/>
    </location>
</feature>
<dbReference type="GO" id="GO:0047057">
    <property type="term" value="F:vitamin-K-epoxide reductase (warfarin-sensitive) activity"/>
    <property type="evidence" value="ECO:0007669"/>
    <property type="project" value="UniProtKB-EC"/>
</dbReference>
<keyword evidence="6" id="KW-0256">Endoplasmic reticulum</keyword>
<evidence type="ECO:0000256" key="7">
    <source>
        <dbReference type="ARBA" id="ARBA00022989"/>
    </source>
</evidence>
<dbReference type="PANTHER" id="PTHR14519:SF5">
    <property type="entry name" value="VITAMIN K EPOXIDE REDUCTASE COMPLEX SUBUNIT 1-LIKE PROTEIN 1"/>
    <property type="match status" value="1"/>
</dbReference>
<feature type="chain" id="PRO_5010854461" description="vitamin-K-epoxide reductase (warfarin-sensitive)" evidence="13">
    <location>
        <begin position="22"/>
        <end position="160"/>
    </location>
</feature>
<evidence type="ECO:0000256" key="5">
    <source>
        <dbReference type="ARBA" id="ARBA00022719"/>
    </source>
</evidence>
<evidence type="ECO:0000313" key="16">
    <source>
        <dbReference type="Proteomes" id="UP000007879"/>
    </source>
</evidence>
<keyword evidence="4 12" id="KW-0812">Transmembrane</keyword>
<keyword evidence="11" id="KW-0676">Redox-active center</keyword>
<keyword evidence="13" id="KW-0732">Signal</keyword>
<dbReference type="GO" id="GO:0005789">
    <property type="term" value="C:endoplasmic reticulum membrane"/>
    <property type="evidence" value="ECO:0007669"/>
    <property type="project" value="UniProtKB-SubCell"/>
</dbReference>
<dbReference type="KEGG" id="aqu:100633778"/>
<keyword evidence="7 12" id="KW-1133">Transmembrane helix</keyword>
<dbReference type="EC" id="1.17.4.4" evidence="3"/>
<name>A0A1X7TYV3_AMPQE</name>
<gene>
    <name evidence="15" type="primary">100633778</name>
</gene>
<dbReference type="Proteomes" id="UP000007879">
    <property type="component" value="Unassembled WGS sequence"/>
</dbReference>
<dbReference type="InParanoid" id="A0A1X7TYV3"/>
<dbReference type="InterPro" id="IPR042406">
    <property type="entry name" value="VKORC1/VKORC1L1"/>
</dbReference>
<evidence type="ECO:0000256" key="10">
    <source>
        <dbReference type="ARBA" id="ARBA00023157"/>
    </source>
</evidence>
<comment type="similarity">
    <text evidence="2">Belongs to the VKOR family.</text>
</comment>
<dbReference type="EnsemblMetazoa" id="XM_003389407.3">
    <property type="protein sequence ID" value="XP_003389455.1"/>
    <property type="gene ID" value="LOC100633778"/>
</dbReference>
<dbReference type="InterPro" id="IPR038354">
    <property type="entry name" value="VKOR_sf"/>
</dbReference>
<dbReference type="Pfam" id="PF07884">
    <property type="entry name" value="VKOR"/>
    <property type="match status" value="1"/>
</dbReference>
<dbReference type="GO" id="GO:0042373">
    <property type="term" value="P:vitamin K metabolic process"/>
    <property type="evidence" value="ECO:0007669"/>
    <property type="project" value="InterPro"/>
</dbReference>
<evidence type="ECO:0000259" key="14">
    <source>
        <dbReference type="SMART" id="SM00756"/>
    </source>
</evidence>
<proteinExistence type="inferred from homology"/>
<dbReference type="CDD" id="cd12917">
    <property type="entry name" value="VKOR_euk"/>
    <property type="match status" value="1"/>
</dbReference>
<dbReference type="EnsemblMetazoa" id="Aqu2.1.20505_001">
    <property type="protein sequence ID" value="Aqu2.1.20505_001"/>
    <property type="gene ID" value="Aqu2.1.20505"/>
</dbReference>
<evidence type="ECO:0000256" key="13">
    <source>
        <dbReference type="SAM" id="SignalP"/>
    </source>
</evidence>
<evidence type="ECO:0000256" key="3">
    <source>
        <dbReference type="ARBA" id="ARBA00012278"/>
    </source>
</evidence>
<keyword evidence="9 12" id="KW-0472">Membrane</keyword>
<keyword evidence="5" id="KW-0874">Quinone</keyword>
<feature type="transmembrane region" description="Helical" evidence="12">
    <location>
        <begin position="76"/>
        <end position="94"/>
    </location>
</feature>
<evidence type="ECO:0000256" key="11">
    <source>
        <dbReference type="ARBA" id="ARBA00023284"/>
    </source>
</evidence>
<sequence length="160" mass="17967">MAALSVYSFLSGLGFLVSVYSVVIEHAKLEDDSYSPLCDINERISCTAVLTSEYSYGFGIVELILNKDHFLNQPNSYYGVLFYPLQFIIGLYILESKGLLSLSALLNTGVSAVSLYLMYLLFFVINKVCLVCLVINSINFFLLIYSIAALLRKKEKNKKE</sequence>
<evidence type="ECO:0000256" key="9">
    <source>
        <dbReference type="ARBA" id="ARBA00023136"/>
    </source>
</evidence>
<dbReference type="OMA" id="CDFNEHM"/>
<evidence type="ECO:0000256" key="6">
    <source>
        <dbReference type="ARBA" id="ARBA00022824"/>
    </source>
</evidence>
<dbReference type="eggNOG" id="ENOG502S4E7">
    <property type="taxonomic scope" value="Eukaryota"/>
</dbReference>
<protein>
    <recommendedName>
        <fullName evidence="3">vitamin-K-epoxide reductase (warfarin-sensitive)</fullName>
        <ecNumber evidence="3">1.17.4.4</ecNumber>
    </recommendedName>
</protein>
<dbReference type="SMR" id="A0A1X7TYV3"/>
<comment type="subcellular location">
    <subcellularLocation>
        <location evidence="1">Endoplasmic reticulum membrane</location>
        <topology evidence="1">Multi-pass membrane protein</topology>
    </subcellularLocation>
</comment>
<keyword evidence="10" id="KW-1015">Disulfide bond</keyword>
<dbReference type="PANTHER" id="PTHR14519">
    <property type="entry name" value="VITAMIN K EPOXIDE REDUCTASE COMPLEX, SUBUNIT 1"/>
    <property type="match status" value="1"/>
</dbReference>
<dbReference type="FunCoup" id="A0A1X7TYV3">
    <property type="interactions" value="137"/>
</dbReference>